<dbReference type="EMBL" id="JABFUD020000017">
    <property type="protein sequence ID" value="KAI5066759.1"/>
    <property type="molecule type" value="Genomic_DNA"/>
</dbReference>
<dbReference type="Gene3D" id="1.10.510.10">
    <property type="entry name" value="Transferase(Phosphotransferase) domain 1"/>
    <property type="match status" value="1"/>
</dbReference>
<dbReference type="OrthoDB" id="2687620at2759"/>
<dbReference type="Proteomes" id="UP000886520">
    <property type="component" value="Chromosome 17"/>
</dbReference>
<accession>A0A9D4Z9K1</accession>
<gene>
    <name evidence="2" type="ORF">GOP47_0017287</name>
</gene>
<name>A0A9D4Z9K1_ADICA</name>
<feature type="domain" description="Protein kinase" evidence="1">
    <location>
        <begin position="1"/>
        <end position="143"/>
    </location>
</feature>
<dbReference type="PROSITE" id="PS50011">
    <property type="entry name" value="PROTEIN_KINASE_DOM"/>
    <property type="match status" value="1"/>
</dbReference>
<evidence type="ECO:0000259" key="1">
    <source>
        <dbReference type="PROSITE" id="PS50011"/>
    </source>
</evidence>
<dbReference type="AlphaFoldDB" id="A0A9D4Z9K1"/>
<sequence>MCNIVDAVKSTHSNGYVHRDVRMANIITIEEKGEADVLLIDWNFAAKSNTKFAFAGSYVTASDDILTQLIIIKGSHHQKKEPEYPMRSTPYAPTPWYEDPLSPLVKSEPKYDLISLVRSLYLFIKRGKGYSGSSTDFIKLAIG</sequence>
<reference evidence="2" key="1">
    <citation type="submission" date="2021-01" db="EMBL/GenBank/DDBJ databases">
        <title>Adiantum capillus-veneris genome.</title>
        <authorList>
            <person name="Fang Y."/>
            <person name="Liao Q."/>
        </authorList>
    </citation>
    <scope>NUCLEOTIDE SEQUENCE</scope>
    <source>
        <strain evidence="2">H3</strain>
        <tissue evidence="2">Leaf</tissue>
    </source>
</reference>
<dbReference type="GO" id="GO:0005524">
    <property type="term" value="F:ATP binding"/>
    <property type="evidence" value="ECO:0007669"/>
    <property type="project" value="InterPro"/>
</dbReference>
<organism evidence="2 3">
    <name type="scientific">Adiantum capillus-veneris</name>
    <name type="common">Maidenhair fern</name>
    <dbReference type="NCBI Taxonomy" id="13818"/>
    <lineage>
        <taxon>Eukaryota</taxon>
        <taxon>Viridiplantae</taxon>
        <taxon>Streptophyta</taxon>
        <taxon>Embryophyta</taxon>
        <taxon>Tracheophyta</taxon>
        <taxon>Polypodiopsida</taxon>
        <taxon>Polypodiidae</taxon>
        <taxon>Polypodiales</taxon>
        <taxon>Pteridineae</taxon>
        <taxon>Pteridaceae</taxon>
        <taxon>Vittarioideae</taxon>
        <taxon>Adiantum</taxon>
    </lineage>
</organism>
<dbReference type="InterPro" id="IPR011009">
    <property type="entry name" value="Kinase-like_dom_sf"/>
</dbReference>
<evidence type="ECO:0000313" key="3">
    <source>
        <dbReference type="Proteomes" id="UP000886520"/>
    </source>
</evidence>
<dbReference type="InterPro" id="IPR000719">
    <property type="entry name" value="Prot_kinase_dom"/>
</dbReference>
<comment type="caution">
    <text evidence="2">The sequence shown here is derived from an EMBL/GenBank/DDBJ whole genome shotgun (WGS) entry which is preliminary data.</text>
</comment>
<proteinExistence type="predicted"/>
<protein>
    <recommendedName>
        <fullName evidence="1">Protein kinase domain-containing protein</fullName>
    </recommendedName>
</protein>
<dbReference type="GO" id="GO:0004672">
    <property type="term" value="F:protein kinase activity"/>
    <property type="evidence" value="ECO:0007669"/>
    <property type="project" value="InterPro"/>
</dbReference>
<evidence type="ECO:0000313" key="2">
    <source>
        <dbReference type="EMBL" id="KAI5066759.1"/>
    </source>
</evidence>
<dbReference type="SUPFAM" id="SSF56112">
    <property type="entry name" value="Protein kinase-like (PK-like)"/>
    <property type="match status" value="1"/>
</dbReference>
<keyword evidence="3" id="KW-1185">Reference proteome</keyword>